<dbReference type="GO" id="GO:0003887">
    <property type="term" value="F:DNA-directed DNA polymerase activity"/>
    <property type="evidence" value="ECO:0007669"/>
    <property type="project" value="InterPro"/>
</dbReference>
<reference evidence="4" key="3">
    <citation type="submission" date="2023-07" db="EMBL/GenBank/DDBJ databases">
        <title>Whole Genome Sequencing of Colonoscopy isolates.</title>
        <authorList>
            <person name="Surve S.V."/>
            <person name="Valls R.A."/>
            <person name="Barrak K.E."/>
            <person name="Gardner T.B."/>
            <person name="O'Toole G.A."/>
        </authorList>
    </citation>
    <scope>NUCLEOTIDE SEQUENCE</scope>
    <source>
        <strain evidence="4">GP0119</strain>
    </source>
</reference>
<evidence type="ECO:0000313" key="4">
    <source>
        <dbReference type="EMBL" id="MDO6360393.1"/>
    </source>
</evidence>
<dbReference type="SUPFAM" id="SSF46785">
    <property type="entry name" value="Winged helix' DNA-binding domain"/>
    <property type="match status" value="2"/>
</dbReference>
<name>A0A412FBV5_9BACE</name>
<dbReference type="Gene3D" id="1.10.10.10">
    <property type="entry name" value="Winged helix-like DNA-binding domain superfamily/Winged helix DNA-binding domain"/>
    <property type="match status" value="2"/>
</dbReference>
<organism evidence="5 6">
    <name type="scientific">Bacteroides caccae</name>
    <dbReference type="NCBI Taxonomy" id="47678"/>
    <lineage>
        <taxon>Bacteria</taxon>
        <taxon>Pseudomonadati</taxon>
        <taxon>Bacteroidota</taxon>
        <taxon>Bacteroidia</taxon>
        <taxon>Bacteroidales</taxon>
        <taxon>Bacteroidaceae</taxon>
        <taxon>Bacteroides</taxon>
    </lineage>
</organism>
<accession>A0A412FBV5</accession>
<dbReference type="GO" id="GO:0006270">
    <property type="term" value="P:DNA replication initiation"/>
    <property type="evidence" value="ECO:0007669"/>
    <property type="project" value="InterPro"/>
</dbReference>
<comment type="caution">
    <text evidence="5">The sequence shown here is derived from an EMBL/GenBank/DDBJ whole genome shotgun (WGS) entry which is preliminary data.</text>
</comment>
<sequence length="319" mass="37893">MENKPIMLAQANALTQARYDFNPIEKRCLYQIIREVRRLFIDSNTGQRDLFNNMRVKLTPDLLAECSDKSNIAKVYESLKRLRKRDVEIDNEDVWMNTGYVTMVKHDKRANIYEVEVSSEIMPYLVALAENFTSYDLTVAISLKSAYSQRFYEYCCQFKNRTNKTFFFSVDDLKKMMMLEDKKGYDNSSNFKTKVLDVAQKELKEAYDNGQSDLYFDYQVKDKQGRKILSWFFFIHTKDEEQKTDYKTVGECIRQIHNILTTFFPRDSKYIKRVIAAVNLRPDIAMELTEKMQKKVNDYSRKEIAPIIRYVLREDYNII</sequence>
<dbReference type="EMBL" id="VVYD01000043">
    <property type="protein sequence ID" value="KAA5492104.1"/>
    <property type="molecule type" value="Genomic_DNA"/>
</dbReference>
<feature type="domain" description="Initiator Rep protein WH1" evidence="2">
    <location>
        <begin position="9"/>
        <end position="156"/>
    </location>
</feature>
<dbReference type="InterPro" id="IPR000525">
    <property type="entry name" value="Initiator_Rep_WH1"/>
</dbReference>
<dbReference type="Pfam" id="PF01051">
    <property type="entry name" value="Rep3_N"/>
    <property type="match status" value="1"/>
</dbReference>
<evidence type="ECO:0000256" key="1">
    <source>
        <dbReference type="ARBA" id="ARBA00038283"/>
    </source>
</evidence>
<evidence type="ECO:0000313" key="5">
    <source>
        <dbReference type="EMBL" id="RGR65009.1"/>
    </source>
</evidence>
<gene>
    <name evidence="5" type="ORF">DWY26_22485</name>
    <name evidence="3" type="ORF">F2Y31_22560</name>
    <name evidence="4" type="ORF">Q4469_22375</name>
</gene>
<evidence type="ECO:0000313" key="6">
    <source>
        <dbReference type="Proteomes" id="UP000284205"/>
    </source>
</evidence>
<proteinExistence type="inferred from homology"/>
<comment type="similarity">
    <text evidence="1">Belongs to the initiator RepB protein family.</text>
</comment>
<protein>
    <submittedName>
        <fullName evidence="5">Replication initiation protein</fullName>
    </submittedName>
</protein>
<reference evidence="5 6" key="1">
    <citation type="submission" date="2018-08" db="EMBL/GenBank/DDBJ databases">
        <title>A genome reference for cultivated species of the human gut microbiota.</title>
        <authorList>
            <person name="Zou Y."/>
            <person name="Xue W."/>
            <person name="Luo G."/>
        </authorList>
    </citation>
    <scope>NUCLEOTIDE SEQUENCE [LARGE SCALE GENOMIC DNA]</scope>
    <source>
        <strain evidence="5 6">AF24-29LB</strain>
    </source>
</reference>
<dbReference type="Proteomes" id="UP001170023">
    <property type="component" value="Unassembled WGS sequence"/>
</dbReference>
<evidence type="ECO:0000313" key="7">
    <source>
        <dbReference type="Proteomes" id="UP000368418"/>
    </source>
</evidence>
<dbReference type="Pfam" id="PF21205">
    <property type="entry name" value="Rep3_C"/>
    <property type="match status" value="1"/>
</dbReference>
<dbReference type="EMBL" id="JAUONL010000042">
    <property type="protein sequence ID" value="MDO6360393.1"/>
    <property type="molecule type" value="Genomic_DNA"/>
</dbReference>
<dbReference type="Proteomes" id="UP000368418">
    <property type="component" value="Unassembled WGS sequence"/>
</dbReference>
<reference evidence="3 7" key="2">
    <citation type="journal article" date="2019" name="Nat. Med.">
        <title>A library of human gut bacterial isolates paired with longitudinal multiomics data enables mechanistic microbiome research.</title>
        <authorList>
            <person name="Poyet M."/>
            <person name="Groussin M."/>
            <person name="Gibbons S.M."/>
            <person name="Avila-Pacheco J."/>
            <person name="Jiang X."/>
            <person name="Kearney S.M."/>
            <person name="Perrotta A.R."/>
            <person name="Berdy B."/>
            <person name="Zhao S."/>
            <person name="Lieberman T.D."/>
            <person name="Swanson P.K."/>
            <person name="Smith M."/>
            <person name="Roesemann S."/>
            <person name="Alexander J.E."/>
            <person name="Rich S.A."/>
            <person name="Livny J."/>
            <person name="Vlamakis H."/>
            <person name="Clish C."/>
            <person name="Bullock K."/>
            <person name="Deik A."/>
            <person name="Scott J."/>
            <person name="Pierce K.A."/>
            <person name="Xavier R.J."/>
            <person name="Alm E.J."/>
        </authorList>
    </citation>
    <scope>NUCLEOTIDE SEQUENCE [LARGE SCALE GENOMIC DNA]</scope>
    <source>
        <strain evidence="3 7">BIOML-A19</strain>
    </source>
</reference>
<evidence type="ECO:0000313" key="3">
    <source>
        <dbReference type="EMBL" id="KAA5492104.1"/>
    </source>
</evidence>
<dbReference type="RefSeq" id="WP_113748955.1">
    <property type="nucleotide sequence ID" value="NZ_CACRTB010000039.1"/>
</dbReference>
<dbReference type="Proteomes" id="UP000284205">
    <property type="component" value="Unassembled WGS sequence"/>
</dbReference>
<dbReference type="EMBL" id="QRUO01000043">
    <property type="protein sequence ID" value="RGR65009.1"/>
    <property type="molecule type" value="Genomic_DNA"/>
</dbReference>
<dbReference type="InterPro" id="IPR036388">
    <property type="entry name" value="WH-like_DNA-bd_sf"/>
</dbReference>
<evidence type="ECO:0000259" key="2">
    <source>
        <dbReference type="Pfam" id="PF01051"/>
    </source>
</evidence>
<dbReference type="InterPro" id="IPR036390">
    <property type="entry name" value="WH_DNA-bd_sf"/>
</dbReference>
<dbReference type="AlphaFoldDB" id="A0A412FBV5"/>